<dbReference type="RefSeq" id="WP_013216916.1">
    <property type="nucleotide sequence ID" value="NC_014313.1"/>
</dbReference>
<proteinExistence type="predicted"/>
<keyword evidence="3" id="KW-1185">Reference proteome</keyword>
<dbReference type="AlphaFoldDB" id="D8JVA3"/>
<dbReference type="Proteomes" id="UP000002033">
    <property type="component" value="Chromosome"/>
</dbReference>
<dbReference type="STRING" id="582899.Hden_2962"/>
<evidence type="ECO:0000256" key="1">
    <source>
        <dbReference type="SAM" id="Phobius"/>
    </source>
</evidence>
<organism evidence="2 3">
    <name type="scientific">Hyphomicrobium denitrificans (strain ATCC 51888 / DSM 1869 / NCIMB 11706 / TK 0415)</name>
    <dbReference type="NCBI Taxonomy" id="582899"/>
    <lineage>
        <taxon>Bacteria</taxon>
        <taxon>Pseudomonadati</taxon>
        <taxon>Pseudomonadota</taxon>
        <taxon>Alphaproteobacteria</taxon>
        <taxon>Hyphomicrobiales</taxon>
        <taxon>Hyphomicrobiaceae</taxon>
        <taxon>Hyphomicrobium</taxon>
    </lineage>
</organism>
<keyword evidence="1" id="KW-0472">Membrane</keyword>
<keyword evidence="1" id="KW-0812">Transmembrane</keyword>
<accession>D8JVA3</accession>
<sequence>MSDRIEIAHRPAGLPVPWQPLPVPCGASLADIVEDCYGTVDGIAAWVQEPDGSWRRVPAELWSQVRPRRSGCVRFTYRPSGGKGGNIFGVIAAIALAIVAPYIGGYIAGTLLGLTGTTLTIASGAIGAGVAIGGSIALTKLFPPDSANFGRQSVKESNAYQSVSSDGNVLAKSAYLPLVVGRRRISPPDIMRPRSYIEDGIETIDRCLAFYGRHALTDVWVDGTPADGVQSLTIEIKDGSEAAGVYTFIDEISAPIAISEELSTFKANATKLEDAETPSNSEPRWHAFSTPAHEKLEEIAIRIRVDGFATSASATQKLRIPIRIRFRIKGTEEWNNLPEMHVIGRSTSTIVRDVRLRWDEDFGAPDIDGELEWQFWQEVPASGKDLSDGNSGKQWEGHPWFDGGVPLTSVNHITAQRFGIRAFLDESVFPKGEFEFQVMRGLALNNDALDTAYKISGTVYSLFVSYDAANVWTIPVDQGGFLARVTPLQATSIATRHPTEWPETAIVALKSKGNSVRNVTVLASRYVLDWDGSAWAAPTPDCANPATHYRQLLHDFLTFYGVDTSLIDDAAFVAWRQECIDQGYECSAVFAGDTVGNTLDAIATAGFARPRLSDGFGIDYFRDRTNDVPVQTFSHRNGEEISFSIVLPERPSGYRVSYQNQDNQWRDDEVEVSLDNASDIQSLESVQYKAIAKTSLVRRRAYFDLLQTDLRRRQWIVQTSVEGIVCERGDLVSVVTDLFDDKSHGARIRQVIDATHLAIDQVIPGVDPGPDIGDDPTVEQIFTTAGDRSVAFIHTPSGIVQREIVNILESVIEIDEALPEADVVGAHINITTLSNARHRCFVVDIDRSQDERAKLTLVDEMPEINQIMRAKFG</sequence>
<keyword evidence="1" id="KW-1133">Transmembrane helix</keyword>
<dbReference type="EMBL" id="CP002083">
    <property type="protein sequence ID" value="ADJ24757.1"/>
    <property type="molecule type" value="Genomic_DNA"/>
</dbReference>
<evidence type="ECO:0000313" key="2">
    <source>
        <dbReference type="EMBL" id="ADJ24757.1"/>
    </source>
</evidence>
<dbReference type="OrthoDB" id="7349961at2"/>
<dbReference type="HOGENOM" id="CLU_328944_0_0_5"/>
<dbReference type="KEGG" id="hdn:Hden_2962"/>
<reference evidence="3" key="1">
    <citation type="journal article" date="2011" name="J. Bacteriol.">
        <title>Genome sequences of eight morphologically diverse alphaproteobacteria.</title>
        <authorList>
            <consortium name="US DOE Joint Genome Institute"/>
            <person name="Brown P.J."/>
            <person name="Kysela D.T."/>
            <person name="Buechlein A."/>
            <person name="Hemmerich C."/>
            <person name="Brun Y.V."/>
        </authorList>
    </citation>
    <scope>NUCLEOTIDE SEQUENCE [LARGE SCALE GENOMIC DNA]</scope>
    <source>
        <strain evidence="3">ATCC 51888 / DSM 1869 / NCIB 11706 / TK 0415</strain>
    </source>
</reference>
<dbReference type="eggNOG" id="COG4733">
    <property type="taxonomic scope" value="Bacteria"/>
</dbReference>
<name>D8JVA3_HYPDA</name>
<evidence type="ECO:0000313" key="3">
    <source>
        <dbReference type="Proteomes" id="UP000002033"/>
    </source>
</evidence>
<gene>
    <name evidence="2" type="ordered locus">Hden_2962</name>
</gene>
<protein>
    <submittedName>
        <fullName evidence="2">Uncharacterized protein</fullName>
    </submittedName>
</protein>
<feature type="transmembrane region" description="Helical" evidence="1">
    <location>
        <begin position="87"/>
        <end position="109"/>
    </location>
</feature>